<feature type="compositionally biased region" description="Low complexity" evidence="1">
    <location>
        <begin position="476"/>
        <end position="501"/>
    </location>
</feature>
<protein>
    <recommendedName>
        <fullName evidence="2">Atos-like conserved domain-containing protein</fullName>
    </recommendedName>
</protein>
<feature type="compositionally biased region" description="Basic and acidic residues" evidence="1">
    <location>
        <begin position="101"/>
        <end position="111"/>
    </location>
</feature>
<reference evidence="3 4" key="1">
    <citation type="submission" date="2013-07" db="EMBL/GenBank/DDBJ databases">
        <title>The Genome Sequence of Kwoniella mangroviensis CBS10435.</title>
        <authorList>
            <consortium name="The Broad Institute Genome Sequencing Platform"/>
            <person name="Cuomo C."/>
            <person name="Litvintseva A."/>
            <person name="Chen Y."/>
            <person name="Heitman J."/>
            <person name="Sun S."/>
            <person name="Springer D."/>
            <person name="Dromer F."/>
            <person name="Young S.K."/>
            <person name="Zeng Q."/>
            <person name="Gargeya S."/>
            <person name="Fitzgerald M."/>
            <person name="Abouelleil A."/>
            <person name="Alvarado L."/>
            <person name="Berlin A.M."/>
            <person name="Chapman S.B."/>
            <person name="Dewar J."/>
            <person name="Goldberg J."/>
            <person name="Griggs A."/>
            <person name="Gujja S."/>
            <person name="Hansen M."/>
            <person name="Howarth C."/>
            <person name="Imamovic A."/>
            <person name="Larimer J."/>
            <person name="McCowan C."/>
            <person name="Murphy C."/>
            <person name="Pearson M."/>
            <person name="Priest M."/>
            <person name="Roberts A."/>
            <person name="Saif S."/>
            <person name="Shea T."/>
            <person name="Sykes S."/>
            <person name="Wortman J."/>
            <person name="Nusbaum C."/>
            <person name="Birren B."/>
        </authorList>
    </citation>
    <scope>NUCLEOTIDE SEQUENCE [LARGE SCALE GENOMIC DNA]</scope>
    <source>
        <strain evidence="3 4">CBS 10435</strain>
    </source>
</reference>
<feature type="compositionally biased region" description="Polar residues" evidence="1">
    <location>
        <begin position="62"/>
        <end position="72"/>
    </location>
</feature>
<dbReference type="OrthoDB" id="8625101at2759"/>
<feature type="compositionally biased region" description="Low complexity" evidence="1">
    <location>
        <begin position="113"/>
        <end position="127"/>
    </location>
</feature>
<gene>
    <name evidence="3" type="ORF">L486_07634</name>
</gene>
<dbReference type="Pfam" id="PF13889">
    <property type="entry name" value="Chromosome_seg"/>
    <property type="match status" value="1"/>
</dbReference>
<evidence type="ECO:0000313" key="3">
    <source>
        <dbReference type="EMBL" id="OCF54978.1"/>
    </source>
</evidence>
<feature type="compositionally biased region" description="Polar residues" evidence="1">
    <location>
        <begin position="32"/>
        <end position="51"/>
    </location>
</feature>
<proteinExistence type="predicted"/>
<evidence type="ECO:0000313" key="4">
    <source>
        <dbReference type="Proteomes" id="UP000092583"/>
    </source>
</evidence>
<dbReference type="InterPro" id="IPR025261">
    <property type="entry name" value="Atos-like_cons_dom"/>
</dbReference>
<dbReference type="Pfam" id="PF13915">
    <property type="entry name" value="DUF4210"/>
    <property type="match status" value="1"/>
</dbReference>
<dbReference type="STRING" id="1331196.A0A1B9IH19"/>
<dbReference type="AlphaFoldDB" id="A0A1B9IH19"/>
<feature type="region of interest" description="Disordered" evidence="1">
    <location>
        <begin position="436"/>
        <end position="556"/>
    </location>
</feature>
<feature type="region of interest" description="Disordered" evidence="1">
    <location>
        <begin position="384"/>
        <end position="414"/>
    </location>
</feature>
<feature type="compositionally biased region" description="Low complexity" evidence="1">
    <location>
        <begin position="1"/>
        <end position="27"/>
    </location>
</feature>
<sequence>MTYIQSPRSTPASSSSPGASPSTSYSPIRHSPLSQPPISAISRTPSPTSYAGSGVKPIPTPSRRTSQPASRGSLSPLTSLVSPSPRYTNGSISPNSSFHTPSHDDATHSIDHSPSASPSPSRRLSRSQPLLGSYHLSLLHSRMSSAHQPHQLTNEFSISLVSIGKGKSCAAHLRYPSAVEIPFSAVYYDLEDPEAIGMMPTKSTQSQCQSPWTGGVDLEKYYYDSFSNTRPHPDPHSHPHSHVLDAPTRKNEPPSFPGYQVSPVGQLQILIKSSNSPIKVFLIPYDLRKVSIGGRLLVREKAYCKTRDSIGENGGKGVLKYAIQLQFVCILPASSPVNRTTQSTSLPSTPSHAHDGKSYYVSKSMKVVFVSTPPDSREMMDVERTDEIVEPPTTPTSSGNKRRRSSLAFSPGSLGKTSEEWEMVRMKWFARRDMEMDRSEVDAQLDKVDRGDSTRSKRDSDMGLVLEKPRMIRKPSLISTTSPFSSSVSTDVPKSAISPLPILSPLPIRPTTSTLHKSRPSTPTSPRPISPHLNGSGPPLIWSPTGQRRMRREDGLEEVELSERLRKMGVGVNKEE</sequence>
<keyword evidence="4" id="KW-1185">Reference proteome</keyword>
<feature type="region of interest" description="Disordered" evidence="1">
    <location>
        <begin position="338"/>
        <end position="357"/>
    </location>
</feature>
<name>A0A1B9IH19_9TREE</name>
<feature type="compositionally biased region" description="Basic and acidic residues" evidence="1">
    <location>
        <begin position="436"/>
        <end position="461"/>
    </location>
</feature>
<evidence type="ECO:0000259" key="2">
    <source>
        <dbReference type="SMART" id="SM01177"/>
    </source>
</evidence>
<feature type="domain" description="Atos-like conserved" evidence="2">
    <location>
        <begin position="130"/>
        <end position="213"/>
    </location>
</feature>
<reference evidence="4" key="2">
    <citation type="submission" date="2013-12" db="EMBL/GenBank/DDBJ databases">
        <title>Evolution of pathogenesis and genome organization in the Tremellales.</title>
        <authorList>
            <person name="Cuomo C."/>
            <person name="Litvintseva A."/>
            <person name="Heitman J."/>
            <person name="Chen Y."/>
            <person name="Sun S."/>
            <person name="Springer D."/>
            <person name="Dromer F."/>
            <person name="Young S."/>
            <person name="Zeng Q."/>
            <person name="Chapman S."/>
            <person name="Gujja S."/>
            <person name="Saif S."/>
            <person name="Birren B."/>
        </authorList>
    </citation>
    <scope>NUCLEOTIDE SEQUENCE [LARGE SCALE GENOMIC DNA]</scope>
    <source>
        <strain evidence="4">CBS 10435</strain>
    </source>
</reference>
<feature type="region of interest" description="Disordered" evidence="1">
    <location>
        <begin position="1"/>
        <end position="127"/>
    </location>
</feature>
<dbReference type="EMBL" id="KI669468">
    <property type="protein sequence ID" value="OCF54978.1"/>
    <property type="molecule type" value="Genomic_DNA"/>
</dbReference>
<accession>A0A1B9IH19</accession>
<evidence type="ECO:0000256" key="1">
    <source>
        <dbReference type="SAM" id="MobiDB-lite"/>
    </source>
</evidence>
<dbReference type="Proteomes" id="UP000092583">
    <property type="component" value="Unassembled WGS sequence"/>
</dbReference>
<dbReference type="SMART" id="SM01177">
    <property type="entry name" value="DUF4210"/>
    <property type="match status" value="1"/>
</dbReference>
<dbReference type="InterPro" id="IPR033473">
    <property type="entry name" value="Atos-like_C"/>
</dbReference>
<feature type="compositionally biased region" description="Polar residues" evidence="1">
    <location>
        <begin position="86"/>
        <end position="100"/>
    </location>
</feature>
<feature type="compositionally biased region" description="Low complexity" evidence="1">
    <location>
        <begin position="340"/>
        <end position="351"/>
    </location>
</feature>
<feature type="region of interest" description="Disordered" evidence="1">
    <location>
        <begin position="227"/>
        <end position="255"/>
    </location>
</feature>
<feature type="compositionally biased region" description="Low complexity" evidence="1">
    <location>
        <begin position="73"/>
        <end position="85"/>
    </location>
</feature>
<organism evidence="3 4">
    <name type="scientific">Kwoniella mangroviensis CBS 10435</name>
    <dbReference type="NCBI Taxonomy" id="1331196"/>
    <lineage>
        <taxon>Eukaryota</taxon>
        <taxon>Fungi</taxon>
        <taxon>Dikarya</taxon>
        <taxon>Basidiomycota</taxon>
        <taxon>Agaricomycotina</taxon>
        <taxon>Tremellomycetes</taxon>
        <taxon>Tremellales</taxon>
        <taxon>Cryptococcaceae</taxon>
        <taxon>Kwoniella</taxon>
    </lineage>
</organism>